<evidence type="ECO:0000313" key="4">
    <source>
        <dbReference type="Proteomes" id="UP000192678"/>
    </source>
</evidence>
<accession>A0A1W2CBT3</accession>
<keyword evidence="2" id="KW-1133">Transmembrane helix</keyword>
<evidence type="ECO:0000256" key="2">
    <source>
        <dbReference type="SAM" id="Phobius"/>
    </source>
</evidence>
<proteinExistence type="predicted"/>
<dbReference type="STRING" id="475255.SAMN04488101_103292"/>
<sequence length="223" mass="24498">MNRREAVRSVAFLMGGALSATTIGVFLESCNSTSTKSTGSLFTEDQQKLITEVADIIIPTTSSPGAKAAGVGPFIAMMLKDCYPEEAQKAFVKGLEDLEQQAQDGYKKTFIELTVPQRQELLGKLRDATVAATKVEKEKLEELDKQKTDPEKAKSQTENTGTISILPKDKPKMEPRFFSIIRDLTLLGYFTSEVGATQAYSFVEIPGRYDGCVDLKPGQKVWS</sequence>
<feature type="region of interest" description="Disordered" evidence="1">
    <location>
        <begin position="141"/>
        <end position="166"/>
    </location>
</feature>
<name>A0A1W2CBT3_9SPHI</name>
<keyword evidence="2" id="KW-0472">Membrane</keyword>
<dbReference type="AlphaFoldDB" id="A0A1W2CBT3"/>
<keyword evidence="2" id="KW-0812">Transmembrane</keyword>
<dbReference type="EMBL" id="FWYB01000003">
    <property type="protein sequence ID" value="SMC82342.1"/>
    <property type="molecule type" value="Genomic_DNA"/>
</dbReference>
<dbReference type="InterPro" id="IPR027056">
    <property type="entry name" value="Gluconate_2DH_su3"/>
</dbReference>
<gene>
    <name evidence="3" type="ORF">SAMN04488101_103292</name>
</gene>
<dbReference type="Pfam" id="PF13618">
    <property type="entry name" value="Gluconate_2-dh3"/>
    <property type="match status" value="1"/>
</dbReference>
<protein>
    <submittedName>
        <fullName evidence="3">Gluconate 2-dehydrogenase subunit 3</fullName>
    </submittedName>
</protein>
<evidence type="ECO:0000256" key="1">
    <source>
        <dbReference type="SAM" id="MobiDB-lite"/>
    </source>
</evidence>
<feature type="transmembrane region" description="Helical" evidence="2">
    <location>
        <begin position="7"/>
        <end position="27"/>
    </location>
</feature>
<dbReference type="Proteomes" id="UP000192678">
    <property type="component" value="Unassembled WGS sequence"/>
</dbReference>
<reference evidence="3 4" key="1">
    <citation type="submission" date="2017-04" db="EMBL/GenBank/DDBJ databases">
        <authorList>
            <person name="Afonso C.L."/>
            <person name="Miller P.J."/>
            <person name="Scott M.A."/>
            <person name="Spackman E."/>
            <person name="Goraichik I."/>
            <person name="Dimitrov K.M."/>
            <person name="Suarez D.L."/>
            <person name="Swayne D.E."/>
        </authorList>
    </citation>
    <scope>NUCLEOTIDE SEQUENCE [LARGE SCALE GENOMIC DNA]</scope>
    <source>
        <strain evidence="3 4">DSM 19625</strain>
    </source>
</reference>
<evidence type="ECO:0000313" key="3">
    <source>
        <dbReference type="EMBL" id="SMC82342.1"/>
    </source>
</evidence>
<organism evidence="3 4">
    <name type="scientific">Pedobacter nyackensis</name>
    <dbReference type="NCBI Taxonomy" id="475255"/>
    <lineage>
        <taxon>Bacteria</taxon>
        <taxon>Pseudomonadati</taxon>
        <taxon>Bacteroidota</taxon>
        <taxon>Sphingobacteriia</taxon>
        <taxon>Sphingobacteriales</taxon>
        <taxon>Sphingobacteriaceae</taxon>
        <taxon>Pedobacter</taxon>
    </lineage>
</organism>
<dbReference type="RefSeq" id="WP_084289061.1">
    <property type="nucleotide sequence ID" value="NZ_FWYB01000003.1"/>
</dbReference>
<feature type="compositionally biased region" description="Basic and acidic residues" evidence="1">
    <location>
        <begin position="141"/>
        <end position="155"/>
    </location>
</feature>
<keyword evidence="4" id="KW-1185">Reference proteome</keyword>
<dbReference type="OrthoDB" id="6385145at2"/>